<reference evidence="1" key="1">
    <citation type="submission" date="2018-06" db="EMBL/GenBank/DDBJ databases">
        <authorList>
            <person name="Zhirakovskaya E."/>
        </authorList>
    </citation>
    <scope>NUCLEOTIDE SEQUENCE</scope>
</reference>
<dbReference type="AlphaFoldDB" id="A0A3B0TU19"/>
<gene>
    <name evidence="1" type="ORF">MNBD_ALPHA11-891</name>
</gene>
<proteinExistence type="predicted"/>
<name>A0A3B0TU19_9ZZZZ</name>
<sequence length="38" mass="4380">MWSLALANWVKEIFSFPGGRRFHFREPGGNELAVWSAD</sequence>
<protein>
    <submittedName>
        <fullName evidence="1">Glyoxalase family protein</fullName>
    </submittedName>
</protein>
<evidence type="ECO:0000313" key="1">
    <source>
        <dbReference type="EMBL" id="VAW15709.1"/>
    </source>
</evidence>
<dbReference type="EMBL" id="UOEQ01000071">
    <property type="protein sequence ID" value="VAW15709.1"/>
    <property type="molecule type" value="Genomic_DNA"/>
</dbReference>
<accession>A0A3B0TU19</accession>
<organism evidence="1">
    <name type="scientific">hydrothermal vent metagenome</name>
    <dbReference type="NCBI Taxonomy" id="652676"/>
    <lineage>
        <taxon>unclassified sequences</taxon>
        <taxon>metagenomes</taxon>
        <taxon>ecological metagenomes</taxon>
    </lineage>
</organism>